<dbReference type="InterPro" id="IPR018822">
    <property type="entry name" value="UPF0646"/>
</dbReference>
<gene>
    <name evidence="2" type="ORF">sr13772</name>
</gene>
<feature type="compositionally biased region" description="Acidic residues" evidence="1">
    <location>
        <begin position="530"/>
        <end position="549"/>
    </location>
</feature>
<name>E7A0V4_SPORE</name>
<dbReference type="EMBL" id="FQ311471">
    <property type="protein sequence ID" value="CBQ73111.1"/>
    <property type="molecule type" value="Genomic_DNA"/>
</dbReference>
<feature type="compositionally biased region" description="Basic and acidic residues" evidence="1">
    <location>
        <begin position="451"/>
        <end position="463"/>
    </location>
</feature>
<evidence type="ECO:0000256" key="1">
    <source>
        <dbReference type="SAM" id="MobiDB-lite"/>
    </source>
</evidence>
<dbReference type="Pfam" id="PF10336">
    <property type="entry name" value="DUF2420"/>
    <property type="match status" value="1"/>
</dbReference>
<protein>
    <submittedName>
        <fullName evidence="2">Uncharacterized protein</fullName>
    </submittedName>
</protein>
<feature type="compositionally biased region" description="Basic and acidic residues" evidence="1">
    <location>
        <begin position="135"/>
        <end position="145"/>
    </location>
</feature>
<feature type="region of interest" description="Disordered" evidence="1">
    <location>
        <begin position="690"/>
        <end position="736"/>
    </location>
</feature>
<reference evidence="2 3" key="1">
    <citation type="journal article" date="2010" name="Science">
        <title>Pathogenicity determinants in smut fungi revealed by genome comparison.</title>
        <authorList>
            <person name="Schirawski J."/>
            <person name="Mannhaupt G."/>
            <person name="Muench K."/>
            <person name="Brefort T."/>
            <person name="Schipper K."/>
            <person name="Doehlemann G."/>
            <person name="Di Stasio M."/>
            <person name="Roessel N."/>
            <person name="Mendoza-Mendoza A."/>
            <person name="Pester D."/>
            <person name="Mueller O."/>
            <person name="Winterberg B."/>
            <person name="Meyer E."/>
            <person name="Ghareeb H."/>
            <person name="Wollenberg T."/>
            <person name="Muensterkoetter M."/>
            <person name="Wong P."/>
            <person name="Walter M."/>
            <person name="Stukenbrock E."/>
            <person name="Gueldener U."/>
            <person name="Kahmann R."/>
        </authorList>
    </citation>
    <scope>NUCLEOTIDE SEQUENCE [LARGE SCALE GENOMIC DNA]</scope>
    <source>
        <strain evidence="3">SRZ2</strain>
    </source>
</reference>
<dbReference type="HOGENOM" id="CLU_011427_0_0_1"/>
<dbReference type="OrthoDB" id="2507795at2759"/>
<feature type="compositionally biased region" description="Acidic residues" evidence="1">
    <location>
        <begin position="556"/>
        <end position="578"/>
    </location>
</feature>
<feature type="region of interest" description="Disordered" evidence="1">
    <location>
        <begin position="62"/>
        <end position="145"/>
    </location>
</feature>
<dbReference type="eggNOG" id="ENOG502SAQ9">
    <property type="taxonomic scope" value="Eukaryota"/>
</dbReference>
<feature type="compositionally biased region" description="Acidic residues" evidence="1">
    <location>
        <begin position="713"/>
        <end position="727"/>
    </location>
</feature>
<evidence type="ECO:0000313" key="2">
    <source>
        <dbReference type="EMBL" id="CBQ73111.1"/>
    </source>
</evidence>
<feature type="region of interest" description="Disordered" evidence="1">
    <location>
        <begin position="161"/>
        <end position="207"/>
    </location>
</feature>
<dbReference type="Proteomes" id="UP000008867">
    <property type="component" value="Chromosome 6"/>
</dbReference>
<feature type="compositionally biased region" description="Acidic residues" evidence="1">
    <location>
        <begin position="597"/>
        <end position="608"/>
    </location>
</feature>
<organism evidence="2 3">
    <name type="scientific">Sporisorium reilianum (strain SRZ2)</name>
    <name type="common">Maize head smut fungus</name>
    <dbReference type="NCBI Taxonomy" id="999809"/>
    <lineage>
        <taxon>Eukaryota</taxon>
        <taxon>Fungi</taxon>
        <taxon>Dikarya</taxon>
        <taxon>Basidiomycota</taxon>
        <taxon>Ustilaginomycotina</taxon>
        <taxon>Ustilaginomycetes</taxon>
        <taxon>Ustilaginales</taxon>
        <taxon>Ustilaginaceae</taxon>
        <taxon>Sporisorium</taxon>
    </lineage>
</organism>
<sequence>MDADPDYDYEMEPQTAYAAFPSSAEDAMDELSSEGVPMSDVGVRFEPVDKAAIDVDFYDPATLPKTDTHLPDPTASSTHIESEEIIESIQEPPTVHDDTGATAQVLDDTDAQDAHEVATKAGAHAQHNGAAPLEASDKDADHLDGAEQSQVQIIEIQTNGQEGQEHDELQQGEDGSASNNGAALEDQLDDDGEGGAQPGDDQGQGVNGDALVEEEQDAAIRVTFHGQDFVMWSGADIPAFLAIAHAVDSDDESEEVVQIEAPALEVVKDVLWQPLDSLFASLRDKKALGDFLDEAHELHIAFPDLDLDVAEDNLYCREITLDDLFQLHHGLGLATSLHIHVSERPRFITKYNELAQHVAGILGHQLQHSSDDEEEAANNGHSLRNAHADVEAVYESVGSKVAGEELGGEHVVEQIDTTSRIQQGVPLQSEEQAPPLSQLDNTKAQGAEDGPDAHQEGAQHELETQELDGAQNEEDDEEGVDELAGELQGEQEAEQGEGDEQNDAAQVTVREGDHQVDLAEDAEDLRHTDEDADDEEAQEQVDEGDEDAENLQGDQGEYEAEDDQGEGDEEYEEYDDGLGDNGKEAEQTFYTSVNDSSDAEEDELEEPEQGTPQNSALVQPAEDPASTYAYEAAEDEPEWQGTFDSTAMTRSSELPADHRHFATVSLATSDQGEEQIVEYIEEQGEAVLTAASPTSTVSTSYTTGAQRKRGLDVEEDDEALYEQDDYEAESKRVKVD</sequence>
<proteinExistence type="predicted"/>
<evidence type="ECO:0000313" key="3">
    <source>
        <dbReference type="Proteomes" id="UP000008867"/>
    </source>
</evidence>
<feature type="region of interest" description="Disordered" evidence="1">
    <location>
        <begin position="425"/>
        <end position="639"/>
    </location>
</feature>
<feature type="compositionally biased region" description="Low complexity" evidence="1">
    <location>
        <begin position="690"/>
        <end position="705"/>
    </location>
</feature>
<dbReference type="AlphaFoldDB" id="E7A0V4"/>
<dbReference type="VEuPathDB" id="FungiDB:sr13772"/>
<keyword evidence="3" id="KW-1185">Reference proteome</keyword>
<feature type="compositionally biased region" description="Acidic residues" evidence="1">
    <location>
        <begin position="471"/>
        <end position="502"/>
    </location>
</feature>
<accession>E7A0V4</accession>